<dbReference type="InterPro" id="IPR029060">
    <property type="entry name" value="PIN-like_dom_sf"/>
</dbReference>
<accession>A0A382A2S5</accession>
<sequence length="143" mass="15032">MVDTSVLLRLFDDDQPLRQAAARGLFGDPEGPNLAISADGLTAFYDAVTKRFTRTLPEVTARRALSDLAELTVVQLDKDLVMAAADTAAAEGLSLRDALAVEAAVTAGCDRLATEALPHGSLVRGIRAEDPALSGPDQEPTES</sequence>
<feature type="domain" description="PIN" evidence="1">
    <location>
        <begin position="1"/>
        <end position="114"/>
    </location>
</feature>
<evidence type="ECO:0000313" key="2">
    <source>
        <dbReference type="EMBL" id="SVA95367.1"/>
    </source>
</evidence>
<gene>
    <name evidence="2" type="ORF">METZ01_LOCUS148221</name>
</gene>
<protein>
    <recommendedName>
        <fullName evidence="1">PIN domain-containing protein</fullName>
    </recommendedName>
</protein>
<name>A0A382A2S5_9ZZZZ</name>
<organism evidence="2">
    <name type="scientific">marine metagenome</name>
    <dbReference type="NCBI Taxonomy" id="408172"/>
    <lineage>
        <taxon>unclassified sequences</taxon>
        <taxon>metagenomes</taxon>
        <taxon>ecological metagenomes</taxon>
    </lineage>
</organism>
<dbReference type="Pfam" id="PF01850">
    <property type="entry name" value="PIN"/>
    <property type="match status" value="1"/>
</dbReference>
<reference evidence="2" key="1">
    <citation type="submission" date="2018-05" db="EMBL/GenBank/DDBJ databases">
        <authorList>
            <person name="Lanie J.A."/>
            <person name="Ng W.-L."/>
            <person name="Kazmierczak K.M."/>
            <person name="Andrzejewski T.M."/>
            <person name="Davidsen T.M."/>
            <person name="Wayne K.J."/>
            <person name="Tettelin H."/>
            <person name="Glass J.I."/>
            <person name="Rusch D."/>
            <person name="Podicherti R."/>
            <person name="Tsui H.-C.T."/>
            <person name="Winkler M.E."/>
        </authorList>
    </citation>
    <scope>NUCLEOTIDE SEQUENCE</scope>
</reference>
<dbReference type="EMBL" id="UINC01023528">
    <property type="protein sequence ID" value="SVA95367.1"/>
    <property type="molecule type" value="Genomic_DNA"/>
</dbReference>
<dbReference type="AlphaFoldDB" id="A0A382A2S5"/>
<proteinExistence type="predicted"/>
<dbReference type="InterPro" id="IPR002716">
    <property type="entry name" value="PIN_dom"/>
</dbReference>
<evidence type="ECO:0000259" key="1">
    <source>
        <dbReference type="Pfam" id="PF01850"/>
    </source>
</evidence>
<dbReference type="SUPFAM" id="SSF88723">
    <property type="entry name" value="PIN domain-like"/>
    <property type="match status" value="1"/>
</dbReference>
<dbReference type="Gene3D" id="3.40.50.1010">
    <property type="entry name" value="5'-nuclease"/>
    <property type="match status" value="1"/>
</dbReference>